<evidence type="ECO:0000313" key="1">
    <source>
        <dbReference type="EMBL" id="CAI2367599.1"/>
    </source>
</evidence>
<dbReference type="Proteomes" id="UP001295684">
    <property type="component" value="Unassembled WGS sequence"/>
</dbReference>
<name>A0AAD1X908_EUPCR</name>
<comment type="caution">
    <text evidence="1">The sequence shown here is derived from an EMBL/GenBank/DDBJ whole genome shotgun (WGS) entry which is preliminary data.</text>
</comment>
<accession>A0AAD1X908</accession>
<protein>
    <submittedName>
        <fullName evidence="1">Uncharacterized protein</fullName>
    </submittedName>
</protein>
<proteinExistence type="predicted"/>
<keyword evidence="2" id="KW-1185">Reference proteome</keyword>
<gene>
    <name evidence="1" type="ORF">ECRASSUSDP1_LOCUS8887</name>
</gene>
<organism evidence="1 2">
    <name type="scientific">Euplotes crassus</name>
    <dbReference type="NCBI Taxonomy" id="5936"/>
    <lineage>
        <taxon>Eukaryota</taxon>
        <taxon>Sar</taxon>
        <taxon>Alveolata</taxon>
        <taxon>Ciliophora</taxon>
        <taxon>Intramacronucleata</taxon>
        <taxon>Spirotrichea</taxon>
        <taxon>Hypotrichia</taxon>
        <taxon>Euplotida</taxon>
        <taxon>Euplotidae</taxon>
        <taxon>Moneuplotes</taxon>
    </lineage>
</organism>
<dbReference type="AlphaFoldDB" id="A0AAD1X908"/>
<dbReference type="EMBL" id="CAMPGE010008711">
    <property type="protein sequence ID" value="CAI2367599.1"/>
    <property type="molecule type" value="Genomic_DNA"/>
</dbReference>
<evidence type="ECO:0000313" key="2">
    <source>
        <dbReference type="Proteomes" id="UP001295684"/>
    </source>
</evidence>
<reference evidence="1" key="1">
    <citation type="submission" date="2023-07" db="EMBL/GenBank/DDBJ databases">
        <authorList>
            <consortium name="AG Swart"/>
            <person name="Singh M."/>
            <person name="Singh A."/>
            <person name="Seah K."/>
            <person name="Emmerich C."/>
        </authorList>
    </citation>
    <scope>NUCLEOTIDE SEQUENCE</scope>
    <source>
        <strain evidence="1">DP1</strain>
    </source>
</reference>
<sequence length="71" mass="7925">MIKLLFTCNHAVSTILIPSSDLSFTVFIKPPLFKLILLTRGTSQLVLIQVSTDKGKRSFKRALPEIALYSC</sequence>